<dbReference type="EMBL" id="JBHUIW010000001">
    <property type="protein sequence ID" value="MFD2180775.1"/>
    <property type="molecule type" value="Genomic_DNA"/>
</dbReference>
<name>A0ABW5AE44_9BRAD</name>
<feature type="region of interest" description="Disordered" evidence="1">
    <location>
        <begin position="26"/>
        <end position="118"/>
    </location>
</feature>
<evidence type="ECO:0000313" key="3">
    <source>
        <dbReference type="EMBL" id="MFD2180775.1"/>
    </source>
</evidence>
<keyword evidence="2" id="KW-0812">Transmembrane</keyword>
<keyword evidence="4" id="KW-1185">Reference proteome</keyword>
<gene>
    <name evidence="3" type="ORF">ACFSOX_01300</name>
</gene>
<dbReference type="Proteomes" id="UP001597314">
    <property type="component" value="Unassembled WGS sequence"/>
</dbReference>
<sequence length="131" mass="12770">MKRSTQVGLVLMSALGVGGTAYMLMPGRDCRPPDTPEQAALHAPLAPGAAAAAPVQQQNCAPRGSSGSSGRWSSGSSWWHGGSSSSSSRTGPVVAKAASGTASSTASSSSGIGSTLRSGFGSFARAVSSGG</sequence>
<reference evidence="4" key="1">
    <citation type="journal article" date="2019" name="Int. J. Syst. Evol. Microbiol.">
        <title>The Global Catalogue of Microorganisms (GCM) 10K type strain sequencing project: providing services to taxonomists for standard genome sequencing and annotation.</title>
        <authorList>
            <consortium name="The Broad Institute Genomics Platform"/>
            <consortium name="The Broad Institute Genome Sequencing Center for Infectious Disease"/>
            <person name="Wu L."/>
            <person name="Ma J."/>
        </authorList>
    </citation>
    <scope>NUCLEOTIDE SEQUENCE [LARGE SCALE GENOMIC DNA]</scope>
    <source>
        <strain evidence="4">CGMCC 1.6774</strain>
    </source>
</reference>
<evidence type="ECO:0000256" key="2">
    <source>
        <dbReference type="SAM" id="Phobius"/>
    </source>
</evidence>
<dbReference type="RefSeq" id="WP_378475983.1">
    <property type="nucleotide sequence ID" value="NZ_JBHUIW010000001.1"/>
</dbReference>
<accession>A0ABW5AE44</accession>
<feature type="compositionally biased region" description="Low complexity" evidence="1">
    <location>
        <begin position="97"/>
        <end position="115"/>
    </location>
</feature>
<protein>
    <submittedName>
        <fullName evidence="3">Uncharacterized protein</fullName>
    </submittedName>
</protein>
<evidence type="ECO:0000313" key="4">
    <source>
        <dbReference type="Proteomes" id="UP001597314"/>
    </source>
</evidence>
<feature type="compositionally biased region" description="Low complexity" evidence="1">
    <location>
        <begin position="38"/>
        <end position="89"/>
    </location>
</feature>
<keyword evidence="2" id="KW-0472">Membrane</keyword>
<keyword evidence="2" id="KW-1133">Transmembrane helix</keyword>
<feature type="transmembrane region" description="Helical" evidence="2">
    <location>
        <begin position="7"/>
        <end position="25"/>
    </location>
</feature>
<proteinExistence type="predicted"/>
<evidence type="ECO:0000256" key="1">
    <source>
        <dbReference type="SAM" id="MobiDB-lite"/>
    </source>
</evidence>
<organism evidence="3 4">
    <name type="scientific">Rhodoplanes azumiensis</name>
    <dbReference type="NCBI Taxonomy" id="1897628"/>
    <lineage>
        <taxon>Bacteria</taxon>
        <taxon>Pseudomonadati</taxon>
        <taxon>Pseudomonadota</taxon>
        <taxon>Alphaproteobacteria</taxon>
        <taxon>Hyphomicrobiales</taxon>
        <taxon>Nitrobacteraceae</taxon>
        <taxon>Rhodoplanes</taxon>
    </lineage>
</organism>
<comment type="caution">
    <text evidence="3">The sequence shown here is derived from an EMBL/GenBank/DDBJ whole genome shotgun (WGS) entry which is preliminary data.</text>
</comment>